<dbReference type="EnsemblPlants" id="Solyc03g098250.3.1">
    <property type="protein sequence ID" value="Solyc03g098250.3.1"/>
    <property type="gene ID" value="Solyc03g098250.3"/>
</dbReference>
<dbReference type="InterPro" id="IPR024639">
    <property type="entry name" value="DNA_pol_e_bsu_N"/>
</dbReference>
<dbReference type="AlphaFoldDB" id="A0A3Q7FQD5"/>
<dbReference type="PANTHER" id="PTHR12708">
    <property type="entry name" value="DNA POLYMERASE EPSILON SUBUNIT B"/>
    <property type="match status" value="1"/>
</dbReference>
<feature type="domain" description="DNA polymerase epsilon subunit B N-terminal" evidence="1">
    <location>
        <begin position="4"/>
        <end position="70"/>
    </location>
</feature>
<dbReference type="FunCoup" id="A0A3Q7FQD5">
    <property type="interactions" value="2253"/>
</dbReference>
<dbReference type="Gene3D" id="1.10.8.60">
    <property type="match status" value="1"/>
</dbReference>
<dbReference type="STRING" id="4081.A0A3Q7FQD5"/>
<dbReference type="GO" id="GO:0051781">
    <property type="term" value="P:positive regulation of cell division"/>
    <property type="evidence" value="ECO:0007669"/>
    <property type="project" value="EnsemblPlants"/>
</dbReference>
<protein>
    <recommendedName>
        <fullName evidence="1">DNA polymerase epsilon subunit B N-terminal domain-containing protein</fullName>
    </recommendedName>
</protein>
<keyword evidence="3" id="KW-1185">Reference proteome</keyword>
<dbReference type="InterPro" id="IPR016266">
    <property type="entry name" value="POLE2"/>
</dbReference>
<dbReference type="InParanoid" id="A0A3Q7FQD5"/>
<evidence type="ECO:0000313" key="3">
    <source>
        <dbReference type="Proteomes" id="UP000004994"/>
    </source>
</evidence>
<dbReference type="OMA" id="THPHQTK"/>
<proteinExistence type="predicted"/>
<dbReference type="GO" id="GO:0008622">
    <property type="term" value="C:epsilon DNA polymerase complex"/>
    <property type="evidence" value="ECO:0007669"/>
    <property type="project" value="EnsemblPlants"/>
</dbReference>
<accession>A0A3Q7FQD5</accession>
<dbReference type="GO" id="GO:0003677">
    <property type="term" value="F:DNA binding"/>
    <property type="evidence" value="ECO:0007669"/>
    <property type="project" value="InterPro"/>
</dbReference>
<reference evidence="2" key="1">
    <citation type="journal article" date="2012" name="Nature">
        <title>The tomato genome sequence provides insights into fleshy fruit evolution.</title>
        <authorList>
            <consortium name="Tomato Genome Consortium"/>
        </authorList>
    </citation>
    <scope>NUCLEOTIDE SEQUENCE [LARGE SCALE GENOMIC DNA]</scope>
    <source>
        <strain evidence="2">cv. Heinz 1706</strain>
    </source>
</reference>
<name>A0A3Q7FQD5_SOLLC</name>
<dbReference type="GO" id="GO:0070182">
    <property type="term" value="F:DNA polymerase binding"/>
    <property type="evidence" value="ECO:0007669"/>
    <property type="project" value="EnsemblPlants"/>
</dbReference>
<dbReference type="PaxDb" id="4081-Solyc03g098250.2.1"/>
<dbReference type="Pfam" id="PF12213">
    <property type="entry name" value="Dpoe2NT"/>
    <property type="match status" value="1"/>
</dbReference>
<dbReference type="Proteomes" id="UP000004994">
    <property type="component" value="Chromosome 3"/>
</dbReference>
<dbReference type="GO" id="GO:0006261">
    <property type="term" value="P:DNA-templated DNA replication"/>
    <property type="evidence" value="ECO:0007669"/>
    <property type="project" value="InterPro"/>
</dbReference>
<dbReference type="PANTHER" id="PTHR12708:SF0">
    <property type="entry name" value="DNA POLYMERASE EPSILON SUBUNIT 2"/>
    <property type="match status" value="1"/>
</dbReference>
<evidence type="ECO:0000313" key="2">
    <source>
        <dbReference type="EnsemblPlants" id="Solyc03g098250.3.1"/>
    </source>
</evidence>
<dbReference type="GO" id="GO:0009793">
    <property type="term" value="P:embryo development ending in seed dormancy"/>
    <property type="evidence" value="ECO:0007669"/>
    <property type="project" value="EnsemblPlants"/>
</dbReference>
<organism evidence="2">
    <name type="scientific">Solanum lycopersicum</name>
    <name type="common">Tomato</name>
    <name type="synonym">Lycopersicon esculentum</name>
    <dbReference type="NCBI Taxonomy" id="4081"/>
    <lineage>
        <taxon>Eukaryota</taxon>
        <taxon>Viridiplantae</taxon>
        <taxon>Streptophyta</taxon>
        <taxon>Embryophyta</taxon>
        <taxon>Tracheophyta</taxon>
        <taxon>Spermatophyta</taxon>
        <taxon>Magnoliopsida</taxon>
        <taxon>eudicotyledons</taxon>
        <taxon>Gunneridae</taxon>
        <taxon>Pentapetalae</taxon>
        <taxon>asterids</taxon>
        <taxon>lamiids</taxon>
        <taxon>Solanales</taxon>
        <taxon>Solanaceae</taxon>
        <taxon>Solanoideae</taxon>
        <taxon>Solaneae</taxon>
        <taxon>Solanum</taxon>
        <taxon>Solanum subgen. Lycopersicon</taxon>
    </lineage>
</organism>
<reference evidence="2" key="2">
    <citation type="submission" date="2019-01" db="UniProtKB">
        <authorList>
            <consortium name="EnsemblPlants"/>
        </authorList>
    </citation>
    <scope>IDENTIFICATION</scope>
    <source>
        <strain evidence="2">cv. Heinz 1706</strain>
    </source>
</reference>
<dbReference type="Gramene" id="Solyc03g098250.3.1">
    <property type="protein sequence ID" value="Solyc03g098250.3.1"/>
    <property type="gene ID" value="Solyc03g098250.3"/>
</dbReference>
<evidence type="ECO:0000259" key="1">
    <source>
        <dbReference type="Pfam" id="PF12213"/>
    </source>
</evidence>
<sequence length="320" mass="35973">MSGVLRNKVQRKFKMRGYSLKVEALSEVLSFLSHFPSDAFDDALELLLDELHHLSLKSSILDREPVHKVVSLLLEADAAVEENPSSSSSSASALRVIDTFIVPKFRYDPVKKFFHEHTGRLPIHGDASAKATLYKDRFLLLFQRVSRDPRFSTLAFDASSSDYGSCEEIVVLQISPIQSLVGRVGRRWIMGVISQLEDGHFYLEDLTAAVEYKITTGFFLENTIVLAEGEMQLDGVFQVRTCGFPPLEDREKSMAFFSGLDFFGGGILTKEETVSFFTKFNKMKIENAMAELFMVAKNDYEASLTSVIAKACRAREKCCE</sequence>